<evidence type="ECO:0000313" key="8">
    <source>
        <dbReference type="Proteomes" id="UP000561045"/>
    </source>
</evidence>
<evidence type="ECO:0000256" key="5">
    <source>
        <dbReference type="ARBA" id="ARBA00023204"/>
    </source>
</evidence>
<accession>A0A840BQD7</accession>
<dbReference type="AlphaFoldDB" id="A0A840BQD7"/>
<feature type="domain" description="HhH-GPD" evidence="6">
    <location>
        <begin position="55"/>
        <end position="212"/>
    </location>
</feature>
<dbReference type="Pfam" id="PF00730">
    <property type="entry name" value="HhH-GPD"/>
    <property type="match status" value="1"/>
</dbReference>
<evidence type="ECO:0000256" key="3">
    <source>
        <dbReference type="ARBA" id="ARBA00012000"/>
    </source>
</evidence>
<keyword evidence="4" id="KW-0227">DNA damage</keyword>
<dbReference type="GO" id="GO:0043916">
    <property type="term" value="F:DNA-7-methylguanine glycosylase activity"/>
    <property type="evidence" value="ECO:0007669"/>
    <property type="project" value="TreeGrafter"/>
</dbReference>
<dbReference type="Gene3D" id="1.10.1670.40">
    <property type="match status" value="1"/>
</dbReference>
<dbReference type="RefSeq" id="WP_183634806.1">
    <property type="nucleotide sequence ID" value="NZ_BAABLE010000011.1"/>
</dbReference>
<evidence type="ECO:0000313" key="7">
    <source>
        <dbReference type="EMBL" id="MBB4013046.1"/>
    </source>
</evidence>
<dbReference type="GO" id="GO:0032131">
    <property type="term" value="F:alkylated DNA binding"/>
    <property type="evidence" value="ECO:0007669"/>
    <property type="project" value="TreeGrafter"/>
</dbReference>
<dbReference type="CDD" id="cd00056">
    <property type="entry name" value="ENDO3c"/>
    <property type="match status" value="1"/>
</dbReference>
<dbReference type="PANTHER" id="PTHR43003:SF5">
    <property type="entry name" value="DNA-3-METHYLADENINE GLYCOSYLASE"/>
    <property type="match status" value="1"/>
</dbReference>
<keyword evidence="8" id="KW-1185">Reference proteome</keyword>
<dbReference type="Gene3D" id="1.10.340.30">
    <property type="entry name" value="Hypothetical protein, domain 2"/>
    <property type="match status" value="1"/>
</dbReference>
<proteinExistence type="inferred from homology"/>
<dbReference type="PANTHER" id="PTHR43003">
    <property type="entry name" value="DNA-3-METHYLADENINE GLYCOSYLASE"/>
    <property type="match status" value="1"/>
</dbReference>
<evidence type="ECO:0000259" key="6">
    <source>
        <dbReference type="SMART" id="SM00478"/>
    </source>
</evidence>
<dbReference type="EMBL" id="JACIET010000001">
    <property type="protein sequence ID" value="MBB4013046.1"/>
    <property type="molecule type" value="Genomic_DNA"/>
</dbReference>
<sequence>MSAIPTATVRRLRAAERGLAAADPALGLLIARHGHCGIVPQPDRSPYAALVTAVMYQQLAGKAAETIHRRFLALFPGHDFPSPAQLLAASDEHLRSAGLSRQKQGYLRDIAAKAHEGLIPVASGELDHLDDEAIIARLTAARGVGRWTVEMFLIFTLGRLDVLPVDDYGVRAGYARAHGLDAMPTSRELREIGAAWAPWRSVASWYLWQAADAD</sequence>
<dbReference type="SUPFAM" id="SSF48150">
    <property type="entry name" value="DNA-glycosylase"/>
    <property type="match status" value="1"/>
</dbReference>
<dbReference type="FunFam" id="1.10.340.30:FF:000004">
    <property type="entry name" value="DNA-3-methyladenine glycosylase II"/>
    <property type="match status" value="1"/>
</dbReference>
<comment type="catalytic activity">
    <reaction evidence="1">
        <text>Hydrolysis of alkylated DNA, releasing 3-methyladenine, 3-methylguanine, 7-methylguanine and 7-methyladenine.</text>
        <dbReference type="EC" id="3.2.2.21"/>
    </reaction>
</comment>
<dbReference type="GO" id="GO:0008725">
    <property type="term" value="F:DNA-3-methyladenine glycosylase activity"/>
    <property type="evidence" value="ECO:0007669"/>
    <property type="project" value="TreeGrafter"/>
</dbReference>
<dbReference type="InterPro" id="IPR011257">
    <property type="entry name" value="DNA_glycosylase"/>
</dbReference>
<organism evidence="7 8">
    <name type="scientific">Niveibacterium umoris</name>
    <dbReference type="NCBI Taxonomy" id="1193620"/>
    <lineage>
        <taxon>Bacteria</taxon>
        <taxon>Pseudomonadati</taxon>
        <taxon>Pseudomonadota</taxon>
        <taxon>Betaproteobacteria</taxon>
        <taxon>Rhodocyclales</taxon>
        <taxon>Rhodocyclaceae</taxon>
        <taxon>Niveibacterium</taxon>
    </lineage>
</organism>
<comment type="similarity">
    <text evidence="2">Belongs to the alkylbase DNA glycosidase AlkA family.</text>
</comment>
<keyword evidence="5" id="KW-0234">DNA repair</keyword>
<evidence type="ECO:0000256" key="4">
    <source>
        <dbReference type="ARBA" id="ARBA00022763"/>
    </source>
</evidence>
<dbReference type="GO" id="GO:0006307">
    <property type="term" value="P:DNA alkylation repair"/>
    <property type="evidence" value="ECO:0007669"/>
    <property type="project" value="TreeGrafter"/>
</dbReference>
<dbReference type="SMART" id="SM00478">
    <property type="entry name" value="ENDO3c"/>
    <property type="match status" value="1"/>
</dbReference>
<dbReference type="GO" id="GO:0032993">
    <property type="term" value="C:protein-DNA complex"/>
    <property type="evidence" value="ECO:0007669"/>
    <property type="project" value="TreeGrafter"/>
</dbReference>
<dbReference type="GO" id="GO:0006285">
    <property type="term" value="P:base-excision repair, AP site formation"/>
    <property type="evidence" value="ECO:0007669"/>
    <property type="project" value="TreeGrafter"/>
</dbReference>
<evidence type="ECO:0000256" key="2">
    <source>
        <dbReference type="ARBA" id="ARBA00010817"/>
    </source>
</evidence>
<keyword evidence="7" id="KW-0378">Hydrolase</keyword>
<name>A0A840BQD7_9RHOO</name>
<dbReference type="EC" id="3.2.2.21" evidence="3"/>
<keyword evidence="7" id="KW-0326">Glycosidase</keyword>
<protein>
    <recommendedName>
        <fullName evidence="3">DNA-3-methyladenine glycosylase II</fullName>
        <ecNumber evidence="3">3.2.2.21</ecNumber>
    </recommendedName>
</protein>
<gene>
    <name evidence="7" type="ORF">GGR36_002354</name>
</gene>
<dbReference type="InterPro" id="IPR003265">
    <property type="entry name" value="HhH-GPD_domain"/>
</dbReference>
<reference evidence="7 8" key="1">
    <citation type="submission" date="2020-08" db="EMBL/GenBank/DDBJ databases">
        <title>Genomic Encyclopedia of Type Strains, Phase IV (KMG-IV): sequencing the most valuable type-strain genomes for metagenomic binning, comparative biology and taxonomic classification.</title>
        <authorList>
            <person name="Goeker M."/>
        </authorList>
    </citation>
    <scope>NUCLEOTIDE SEQUENCE [LARGE SCALE GENOMIC DNA]</scope>
    <source>
        <strain evidence="7 8">DSM 106739</strain>
    </source>
</reference>
<evidence type="ECO:0000256" key="1">
    <source>
        <dbReference type="ARBA" id="ARBA00000086"/>
    </source>
</evidence>
<comment type="caution">
    <text evidence="7">The sequence shown here is derived from an EMBL/GenBank/DDBJ whole genome shotgun (WGS) entry which is preliminary data.</text>
</comment>
<dbReference type="InterPro" id="IPR051912">
    <property type="entry name" value="Alkylbase_DNA_Glycosylase/TA"/>
</dbReference>
<dbReference type="Proteomes" id="UP000561045">
    <property type="component" value="Unassembled WGS sequence"/>
</dbReference>